<name>A0A849CJP0_9NOCA</name>
<dbReference type="RefSeq" id="WP_067528773.1">
    <property type="nucleotide sequence ID" value="NZ_JABELX010000016.1"/>
</dbReference>
<dbReference type="AlphaFoldDB" id="A0A849CJP0"/>
<dbReference type="Pfam" id="PF13424">
    <property type="entry name" value="TPR_12"/>
    <property type="match status" value="2"/>
</dbReference>
<dbReference type="PANTHER" id="PTHR47691">
    <property type="entry name" value="REGULATOR-RELATED"/>
    <property type="match status" value="1"/>
</dbReference>
<dbReference type="InterPro" id="IPR019734">
    <property type="entry name" value="TPR_rpt"/>
</dbReference>
<dbReference type="PRINTS" id="PR00364">
    <property type="entry name" value="DISEASERSIST"/>
</dbReference>
<dbReference type="InterPro" id="IPR027417">
    <property type="entry name" value="P-loop_NTPase"/>
</dbReference>
<dbReference type="GO" id="GO:0043531">
    <property type="term" value="F:ADP binding"/>
    <property type="evidence" value="ECO:0007669"/>
    <property type="project" value="InterPro"/>
</dbReference>
<dbReference type="SUPFAM" id="SSF48452">
    <property type="entry name" value="TPR-like"/>
    <property type="match status" value="2"/>
</dbReference>
<accession>A0A849CJP0</accession>
<dbReference type="Proteomes" id="UP000586827">
    <property type="component" value="Unassembled WGS sequence"/>
</dbReference>
<protein>
    <submittedName>
        <fullName evidence="2">Tetratricopeptide repeat protein</fullName>
    </submittedName>
</protein>
<dbReference type="Gene3D" id="3.40.50.300">
    <property type="entry name" value="P-loop containing nucleotide triphosphate hydrolases"/>
    <property type="match status" value="1"/>
</dbReference>
<organism evidence="2 3">
    <name type="scientific">Nocardia uniformis</name>
    <dbReference type="NCBI Taxonomy" id="53432"/>
    <lineage>
        <taxon>Bacteria</taxon>
        <taxon>Bacillati</taxon>
        <taxon>Actinomycetota</taxon>
        <taxon>Actinomycetes</taxon>
        <taxon>Mycobacteriales</taxon>
        <taxon>Nocardiaceae</taxon>
        <taxon>Nocardia</taxon>
    </lineage>
</organism>
<dbReference type="SUPFAM" id="SSF52540">
    <property type="entry name" value="P-loop containing nucleoside triphosphate hydrolases"/>
    <property type="match status" value="1"/>
</dbReference>
<evidence type="ECO:0000313" key="2">
    <source>
        <dbReference type="EMBL" id="NNH74811.1"/>
    </source>
</evidence>
<keyword evidence="3" id="KW-1185">Reference proteome</keyword>
<feature type="domain" description="NB-ARC" evidence="1">
    <location>
        <begin position="175"/>
        <end position="329"/>
    </location>
</feature>
<dbReference type="PANTHER" id="PTHR47691:SF3">
    <property type="entry name" value="HTH-TYPE TRANSCRIPTIONAL REGULATOR RV0890C-RELATED"/>
    <property type="match status" value="1"/>
</dbReference>
<sequence>MSQNGETDDYGAETRKRLRRILLGTGLAEHELVEPLAVELQRHGCRPRKAWRLANGFTLDVAAGEYNRANGDERAAMTSARISEFESWPRTRGNGRDRPRPTVDTLKVLATIYRASWDQLLDSADLTKMPARDLAAYRAAVARRCTASPVVEGRGLPWEIAPFIGRHDQRVELHRRVSEHLSGHRPAVHVVSGLAGVGKTALARYLVGEYGTSRYDGFIWEDLRGHSDGRTPRTPAGVLEQLLLRIGVPPETIENDAGRRADRWRTEMRDRRMLIVFDNALDSKQVRELLPHAPGCFVLITSRHKLTGLAGAAPMQLDAMTTAEAEELLVKLSHLPPGYDVGAVRRILETAGRLPLAIRLVAGQIAHYGPDMLAAADRDFQQLIDRVQHAPIGTPSEESLAAPILDFFSAEGESLGAAFELSYQRLSEPELRRAVRLLGLFPGSEITAETLAPMAAVTPLAANALIRRIFEVGLLDPAVNGPFGQRYRIHDVTRLFARKQADQEDLPSERAAAIARLVRFCLTIARRVGAPRPFDLAGSFPNMPVPDPSGTTERAREWLTQEREVLLGCIRVAGSGPDTGELARLLASHLSELGHWSDARWLFVRGLDIARGIGDATAECDVLYGLGTVHRLACDYETASKCFEEAHGIATRTDDQLRMASALWGYAEVTRHIGDYGSARDAYVDVLGIARKLQNLKFEGDSLRGLGHIERMGGDPATARHYYEAALDIAEQIGDRYSLGWSLWGLANITRMSGDFTAARAQFEESRAMGTELGDPLLQVDALRGLGHIARDLGDLDAAQGDYSDSLDVARRNGDPHGEADAWRALAGIAATSGRRHRPRACEFLRKSLVLYESMGVKGLAEQVRIEMERLDCDSWE</sequence>
<evidence type="ECO:0000313" key="3">
    <source>
        <dbReference type="Proteomes" id="UP000586827"/>
    </source>
</evidence>
<gene>
    <name evidence="2" type="ORF">HLB23_34020</name>
</gene>
<dbReference type="EMBL" id="JABELX010000016">
    <property type="protein sequence ID" value="NNH74811.1"/>
    <property type="molecule type" value="Genomic_DNA"/>
</dbReference>
<dbReference type="SMART" id="SM00028">
    <property type="entry name" value="TPR"/>
    <property type="match status" value="3"/>
</dbReference>
<dbReference type="InterPro" id="IPR011990">
    <property type="entry name" value="TPR-like_helical_dom_sf"/>
</dbReference>
<proteinExistence type="predicted"/>
<evidence type="ECO:0000259" key="1">
    <source>
        <dbReference type="Pfam" id="PF00931"/>
    </source>
</evidence>
<dbReference type="Pfam" id="PF00931">
    <property type="entry name" value="NB-ARC"/>
    <property type="match status" value="1"/>
</dbReference>
<comment type="caution">
    <text evidence="2">The sequence shown here is derived from an EMBL/GenBank/DDBJ whole genome shotgun (WGS) entry which is preliminary data.</text>
</comment>
<dbReference type="Gene3D" id="1.25.40.10">
    <property type="entry name" value="Tetratricopeptide repeat domain"/>
    <property type="match status" value="1"/>
</dbReference>
<reference evidence="2 3" key="1">
    <citation type="submission" date="2020-05" db="EMBL/GenBank/DDBJ databases">
        <title>MicrobeNet Type strains.</title>
        <authorList>
            <person name="Nicholson A.C."/>
        </authorList>
    </citation>
    <scope>NUCLEOTIDE SEQUENCE [LARGE SCALE GENOMIC DNA]</scope>
    <source>
        <strain evidence="2 3">JCM 3224</strain>
    </source>
</reference>
<dbReference type="InterPro" id="IPR002182">
    <property type="entry name" value="NB-ARC"/>
</dbReference>